<dbReference type="AlphaFoldDB" id="A0A9N8DN25"/>
<feature type="domain" description="Helicase-associated" evidence="1">
    <location>
        <begin position="205"/>
        <end position="263"/>
    </location>
</feature>
<sequence length="358" mass="41958">MERHRQRRRIWPSDAPPSAVIMPLLLYLTVHRHAQRNFVQAFTTRETPHPSSCCFFVHRQRPTTCSHSNRLFIPVEIRYQNYKTASPLFATKIEDVLHATTNKTETPQKQLPSGNKQIVSHLENDAHLSTFAINNPTWDQNIAAMLEYKEIHATVNIPQYSKEYPNLALWMKNLRQDKGRLTQDQIADLDGIGFLWTDAHLDKHERWWMAMFEALKEYKDTHGHCRVPVDKSKLGGWVKTQRRQYTTGNFRRDRQEMLESIGFEWRLKRFVEVKKPEHETLWNFQYAALCKFKEQHGHPRAPRPYPKMKNWAIGSTISGIETKMAPYELTGKKNLTKLGLFGTSMRFLKNLGWKAMGS</sequence>
<evidence type="ECO:0000313" key="2">
    <source>
        <dbReference type="EMBL" id="CAB9503596.1"/>
    </source>
</evidence>
<dbReference type="EMBL" id="CAICTM010000169">
    <property type="protein sequence ID" value="CAB9503596.1"/>
    <property type="molecule type" value="Genomic_DNA"/>
</dbReference>
<comment type="caution">
    <text evidence="2">The sequence shown here is derived from an EMBL/GenBank/DDBJ whole genome shotgun (WGS) entry which is preliminary data.</text>
</comment>
<dbReference type="OrthoDB" id="48392at2759"/>
<dbReference type="GO" id="GO:0004386">
    <property type="term" value="F:helicase activity"/>
    <property type="evidence" value="ECO:0007669"/>
    <property type="project" value="UniProtKB-KW"/>
</dbReference>
<dbReference type="Gene3D" id="6.10.140.530">
    <property type="match status" value="2"/>
</dbReference>
<proteinExistence type="predicted"/>
<name>A0A9N8DN25_9STRA</name>
<accession>A0A9N8DN25</accession>
<organism evidence="2 3">
    <name type="scientific">Seminavis robusta</name>
    <dbReference type="NCBI Taxonomy" id="568900"/>
    <lineage>
        <taxon>Eukaryota</taxon>
        <taxon>Sar</taxon>
        <taxon>Stramenopiles</taxon>
        <taxon>Ochrophyta</taxon>
        <taxon>Bacillariophyta</taxon>
        <taxon>Bacillariophyceae</taxon>
        <taxon>Bacillariophycidae</taxon>
        <taxon>Naviculales</taxon>
        <taxon>Naviculaceae</taxon>
        <taxon>Seminavis</taxon>
    </lineage>
</organism>
<keyword evidence="2" id="KW-0547">Nucleotide-binding</keyword>
<gene>
    <name evidence="2" type="ORF">SEMRO_170_G075540.1</name>
</gene>
<keyword evidence="2" id="KW-0067">ATP-binding</keyword>
<evidence type="ECO:0000313" key="3">
    <source>
        <dbReference type="Proteomes" id="UP001153069"/>
    </source>
</evidence>
<dbReference type="Proteomes" id="UP001153069">
    <property type="component" value="Unassembled WGS sequence"/>
</dbReference>
<protein>
    <submittedName>
        <fullName evidence="2">Helicase</fullName>
    </submittedName>
</protein>
<dbReference type="InterPro" id="IPR005114">
    <property type="entry name" value="Helicase_assoc"/>
</dbReference>
<dbReference type="PANTHER" id="PTHR33418">
    <property type="entry name" value="HELICASE-ASSOCIATED"/>
    <property type="match status" value="1"/>
</dbReference>
<dbReference type="Pfam" id="PF03457">
    <property type="entry name" value="HA"/>
    <property type="match status" value="2"/>
</dbReference>
<keyword evidence="2" id="KW-0347">Helicase</keyword>
<feature type="domain" description="Helicase-associated" evidence="1">
    <location>
        <begin position="137"/>
        <end position="194"/>
    </location>
</feature>
<dbReference type="PANTHER" id="PTHR33418:SF1">
    <property type="entry name" value="HELICASE-ASSOCIATED DOMAIN-CONTAINING PROTEIN"/>
    <property type="match status" value="1"/>
</dbReference>
<keyword evidence="3" id="KW-1185">Reference proteome</keyword>
<reference evidence="2" key="1">
    <citation type="submission" date="2020-06" db="EMBL/GenBank/DDBJ databases">
        <authorList>
            <consortium name="Plant Systems Biology data submission"/>
        </authorList>
    </citation>
    <scope>NUCLEOTIDE SEQUENCE</scope>
    <source>
        <strain evidence="2">D6</strain>
    </source>
</reference>
<keyword evidence="2" id="KW-0378">Hydrolase</keyword>
<evidence type="ECO:0000259" key="1">
    <source>
        <dbReference type="Pfam" id="PF03457"/>
    </source>
</evidence>